<gene>
    <name evidence="1" type="ORF">UNSW2_376</name>
</gene>
<protein>
    <submittedName>
        <fullName evidence="1">Uncharacterized protein</fullName>
    </submittedName>
</protein>
<evidence type="ECO:0000313" key="1">
    <source>
        <dbReference type="EMBL" id="ERJ32058.1"/>
    </source>
</evidence>
<sequence>MVVKVLFKFAFVRLLRLNLSFCMVFASRQCMVFYSLLAKFLP</sequence>
<dbReference type="EMBL" id="ANNJ01000005">
    <property type="protein sequence ID" value="ERJ32058.1"/>
    <property type="molecule type" value="Genomic_DNA"/>
</dbReference>
<organism evidence="1 2">
    <name type="scientific">Campylobacter concisus UNSW2</name>
    <dbReference type="NCBI Taxonomy" id="1242965"/>
    <lineage>
        <taxon>Bacteria</taxon>
        <taxon>Pseudomonadati</taxon>
        <taxon>Campylobacterota</taxon>
        <taxon>Epsilonproteobacteria</taxon>
        <taxon>Campylobacterales</taxon>
        <taxon>Campylobacteraceae</taxon>
        <taxon>Campylobacter</taxon>
    </lineage>
</organism>
<name>U2H1I7_9BACT</name>
<accession>U2H1I7</accession>
<comment type="caution">
    <text evidence="1">The sequence shown here is derived from an EMBL/GenBank/DDBJ whole genome shotgun (WGS) entry which is preliminary data.</text>
</comment>
<reference evidence="1 2" key="1">
    <citation type="journal article" date="2013" name="BMC Genomics">
        <title>Comparative genomics of Campylobacter concisus isolates reveals genetic diversity and provides insights into disease association.</title>
        <authorList>
            <person name="Deshpande N.P."/>
            <person name="Kaakoush N.O."/>
            <person name="Wilkins M.R."/>
            <person name="Mitchell H.M."/>
        </authorList>
    </citation>
    <scope>NUCLEOTIDE SEQUENCE [LARGE SCALE GENOMIC DNA]</scope>
    <source>
        <strain evidence="1 2">UNSW2</strain>
    </source>
</reference>
<evidence type="ECO:0000313" key="2">
    <source>
        <dbReference type="Proteomes" id="UP000016625"/>
    </source>
</evidence>
<proteinExistence type="predicted"/>
<dbReference type="Proteomes" id="UP000016625">
    <property type="component" value="Unassembled WGS sequence"/>
</dbReference>
<dbReference type="AlphaFoldDB" id="U2H1I7"/>
<dbReference type="PATRIC" id="fig|1242965.3.peg.686"/>